<name>A0A392PGC8_9FABA</name>
<feature type="region of interest" description="Disordered" evidence="1">
    <location>
        <begin position="140"/>
        <end position="159"/>
    </location>
</feature>
<accession>A0A392PGC8</accession>
<dbReference type="Proteomes" id="UP000265520">
    <property type="component" value="Unassembled WGS sequence"/>
</dbReference>
<dbReference type="EMBL" id="LXQA010079028">
    <property type="protein sequence ID" value="MCI11151.1"/>
    <property type="molecule type" value="Genomic_DNA"/>
</dbReference>
<evidence type="ECO:0000313" key="3">
    <source>
        <dbReference type="Proteomes" id="UP000265520"/>
    </source>
</evidence>
<feature type="non-terminal residue" evidence="2">
    <location>
        <position position="159"/>
    </location>
</feature>
<keyword evidence="3" id="KW-1185">Reference proteome</keyword>
<comment type="caution">
    <text evidence="2">The sequence shown here is derived from an EMBL/GenBank/DDBJ whole genome shotgun (WGS) entry which is preliminary data.</text>
</comment>
<dbReference type="AlphaFoldDB" id="A0A392PGC8"/>
<feature type="compositionally biased region" description="Basic and acidic residues" evidence="1">
    <location>
        <begin position="33"/>
        <end position="44"/>
    </location>
</feature>
<evidence type="ECO:0000256" key="1">
    <source>
        <dbReference type="SAM" id="MobiDB-lite"/>
    </source>
</evidence>
<reference evidence="2 3" key="1">
    <citation type="journal article" date="2018" name="Front. Plant Sci.">
        <title>Red Clover (Trifolium pratense) and Zigzag Clover (T. medium) - A Picture of Genomic Similarities and Differences.</title>
        <authorList>
            <person name="Dluhosova J."/>
            <person name="Istvanek J."/>
            <person name="Nedelnik J."/>
            <person name="Repkova J."/>
        </authorList>
    </citation>
    <scope>NUCLEOTIDE SEQUENCE [LARGE SCALE GENOMIC DNA]</scope>
    <source>
        <strain evidence="3">cv. 10/8</strain>
        <tissue evidence="2">Leaf</tissue>
    </source>
</reference>
<protein>
    <submittedName>
        <fullName evidence="2">Serine-rich adhesin for platelets-like</fullName>
    </submittedName>
</protein>
<evidence type="ECO:0000313" key="2">
    <source>
        <dbReference type="EMBL" id="MCI11151.1"/>
    </source>
</evidence>
<proteinExistence type="predicted"/>
<feature type="compositionally biased region" description="Polar residues" evidence="1">
    <location>
        <begin position="22"/>
        <end position="31"/>
    </location>
</feature>
<organism evidence="2 3">
    <name type="scientific">Trifolium medium</name>
    <dbReference type="NCBI Taxonomy" id="97028"/>
    <lineage>
        <taxon>Eukaryota</taxon>
        <taxon>Viridiplantae</taxon>
        <taxon>Streptophyta</taxon>
        <taxon>Embryophyta</taxon>
        <taxon>Tracheophyta</taxon>
        <taxon>Spermatophyta</taxon>
        <taxon>Magnoliopsida</taxon>
        <taxon>eudicotyledons</taxon>
        <taxon>Gunneridae</taxon>
        <taxon>Pentapetalae</taxon>
        <taxon>rosids</taxon>
        <taxon>fabids</taxon>
        <taxon>Fabales</taxon>
        <taxon>Fabaceae</taxon>
        <taxon>Papilionoideae</taxon>
        <taxon>50 kb inversion clade</taxon>
        <taxon>NPAAA clade</taxon>
        <taxon>Hologalegina</taxon>
        <taxon>IRL clade</taxon>
        <taxon>Trifolieae</taxon>
        <taxon>Trifolium</taxon>
    </lineage>
</organism>
<feature type="region of interest" description="Disordered" evidence="1">
    <location>
        <begin position="1"/>
        <end position="60"/>
    </location>
</feature>
<sequence>MNDPPPSEVVSIHGATGDNDIQRVTTVESSSAEGKEEIATETTKEAGISALVGSSEQETAPCPVKETEKLHPSDTSGHLICDMASDSIHDIGTHGVAKIGEPQRAIDEKVTQDCTEEISIPPVLCESSEKQGDGVTISVIKDDKETLPEIHDKSSSKEL</sequence>